<dbReference type="AlphaFoldDB" id="A0A0F9T021"/>
<dbReference type="InterPro" id="IPR016024">
    <property type="entry name" value="ARM-type_fold"/>
</dbReference>
<protein>
    <recommendedName>
        <fullName evidence="2">HEAT repeat domain-containing protein</fullName>
    </recommendedName>
</protein>
<reference evidence="1" key="1">
    <citation type="journal article" date="2015" name="Nature">
        <title>Complex archaea that bridge the gap between prokaryotes and eukaryotes.</title>
        <authorList>
            <person name="Spang A."/>
            <person name="Saw J.H."/>
            <person name="Jorgensen S.L."/>
            <person name="Zaremba-Niedzwiedzka K."/>
            <person name="Martijn J."/>
            <person name="Lind A.E."/>
            <person name="van Eijk R."/>
            <person name="Schleper C."/>
            <person name="Guy L."/>
            <person name="Ettema T.J."/>
        </authorList>
    </citation>
    <scope>NUCLEOTIDE SEQUENCE</scope>
</reference>
<evidence type="ECO:0000313" key="1">
    <source>
        <dbReference type="EMBL" id="KKN72589.1"/>
    </source>
</evidence>
<dbReference type="SMART" id="SM00567">
    <property type="entry name" value="EZ_HEAT"/>
    <property type="match status" value="2"/>
</dbReference>
<proteinExistence type="predicted"/>
<dbReference type="EMBL" id="LAZR01000359">
    <property type="protein sequence ID" value="KKN72589.1"/>
    <property type="molecule type" value="Genomic_DNA"/>
</dbReference>
<name>A0A0F9T021_9ZZZZ</name>
<dbReference type="Gene3D" id="1.25.10.10">
    <property type="entry name" value="Leucine-rich Repeat Variant"/>
    <property type="match status" value="1"/>
</dbReference>
<dbReference type="InterPro" id="IPR011989">
    <property type="entry name" value="ARM-like"/>
</dbReference>
<dbReference type="PANTHER" id="PTHR12697">
    <property type="entry name" value="PBS LYASE HEAT-LIKE PROTEIN"/>
    <property type="match status" value="1"/>
</dbReference>
<dbReference type="GO" id="GO:0016491">
    <property type="term" value="F:oxidoreductase activity"/>
    <property type="evidence" value="ECO:0007669"/>
    <property type="project" value="TreeGrafter"/>
</dbReference>
<sequence>MWMRVKSVTLKVVLIGALCVIGVLSFGLLRAQPGDEQDPPSVGDLVALLSSEDGAVRAEATKALGEMGPDAADAVDPLLDVLDDEDPYVRWYAVNALWEIGVATENVLAGLQERFSDECIAIRVHALNAQSSLAGKLRAEQAEK</sequence>
<gene>
    <name evidence="1" type="ORF">LCGC14_0409190</name>
</gene>
<dbReference type="PANTHER" id="PTHR12697:SF5">
    <property type="entry name" value="DEOXYHYPUSINE HYDROXYLASE"/>
    <property type="match status" value="1"/>
</dbReference>
<accession>A0A0F9T021</accession>
<organism evidence="1">
    <name type="scientific">marine sediment metagenome</name>
    <dbReference type="NCBI Taxonomy" id="412755"/>
    <lineage>
        <taxon>unclassified sequences</taxon>
        <taxon>metagenomes</taxon>
        <taxon>ecological metagenomes</taxon>
    </lineage>
</organism>
<dbReference type="InterPro" id="IPR004155">
    <property type="entry name" value="PBS_lyase_HEAT"/>
</dbReference>
<dbReference type="SUPFAM" id="SSF48371">
    <property type="entry name" value="ARM repeat"/>
    <property type="match status" value="1"/>
</dbReference>
<comment type="caution">
    <text evidence="1">The sequence shown here is derived from an EMBL/GenBank/DDBJ whole genome shotgun (WGS) entry which is preliminary data.</text>
</comment>
<evidence type="ECO:0008006" key="2">
    <source>
        <dbReference type="Google" id="ProtNLM"/>
    </source>
</evidence>
<dbReference type="Pfam" id="PF13646">
    <property type="entry name" value="HEAT_2"/>
    <property type="match status" value="1"/>
</dbReference>